<dbReference type="EMBL" id="CBSX010000045">
    <property type="protein sequence ID" value="CDH04811.1"/>
    <property type="molecule type" value="Genomic_DNA"/>
</dbReference>
<proteinExistence type="predicted"/>
<accession>A0A077P4Q9</accession>
<dbReference type="PROSITE" id="PS00012">
    <property type="entry name" value="PHOSPHOPANTETHEINE"/>
    <property type="match status" value="1"/>
</dbReference>
<evidence type="ECO:0000256" key="2">
    <source>
        <dbReference type="ARBA" id="ARBA00022450"/>
    </source>
</evidence>
<dbReference type="InterPro" id="IPR045851">
    <property type="entry name" value="AMP-bd_C_sf"/>
</dbReference>
<dbReference type="Gene3D" id="1.10.1200.10">
    <property type="entry name" value="ACP-like"/>
    <property type="match status" value="1"/>
</dbReference>
<evidence type="ECO:0000256" key="1">
    <source>
        <dbReference type="ARBA" id="ARBA00001957"/>
    </source>
</evidence>
<feature type="domain" description="Carrier" evidence="4">
    <location>
        <begin position="73"/>
        <end position="148"/>
    </location>
</feature>
<dbReference type="SUPFAM" id="SSF47336">
    <property type="entry name" value="ACP-like"/>
    <property type="match status" value="1"/>
</dbReference>
<reference evidence="5" key="1">
    <citation type="submission" date="2013-07" db="EMBL/GenBank/DDBJ databases">
        <title>Sub-species coevolution in mutualistic symbiosis.</title>
        <authorList>
            <person name="Murfin K."/>
            <person name="Klassen J."/>
            <person name="Lee M."/>
            <person name="Forst S."/>
            <person name="Stock P."/>
            <person name="Goodrich-Blair H."/>
        </authorList>
    </citation>
    <scope>NUCLEOTIDE SEQUENCE [LARGE SCALE GENOMIC DNA]</scope>
    <source>
        <strain evidence="5">Oregonense</strain>
    </source>
</reference>
<dbReference type="SUPFAM" id="SSF56801">
    <property type="entry name" value="Acetyl-CoA synthetase-like"/>
    <property type="match status" value="1"/>
</dbReference>
<organism evidence="5">
    <name type="scientific">Xenorhabdus bovienii str. oregonense</name>
    <dbReference type="NCBI Taxonomy" id="1398202"/>
    <lineage>
        <taxon>Bacteria</taxon>
        <taxon>Pseudomonadati</taxon>
        <taxon>Pseudomonadota</taxon>
        <taxon>Gammaproteobacteria</taxon>
        <taxon>Enterobacterales</taxon>
        <taxon>Morganellaceae</taxon>
        <taxon>Xenorhabdus</taxon>
    </lineage>
</organism>
<dbReference type="GO" id="GO:0005829">
    <property type="term" value="C:cytosol"/>
    <property type="evidence" value="ECO:0007669"/>
    <property type="project" value="TreeGrafter"/>
</dbReference>
<dbReference type="GO" id="GO:0031177">
    <property type="term" value="F:phosphopantetheine binding"/>
    <property type="evidence" value="ECO:0007669"/>
    <property type="project" value="TreeGrafter"/>
</dbReference>
<dbReference type="GO" id="GO:0043041">
    <property type="term" value="P:amino acid activation for nonribosomal peptide biosynthetic process"/>
    <property type="evidence" value="ECO:0007669"/>
    <property type="project" value="TreeGrafter"/>
</dbReference>
<dbReference type="AlphaFoldDB" id="A0A077P4Q9"/>
<dbReference type="GO" id="GO:0044550">
    <property type="term" value="P:secondary metabolite biosynthetic process"/>
    <property type="evidence" value="ECO:0007669"/>
    <property type="project" value="TreeGrafter"/>
</dbReference>
<comment type="cofactor">
    <cofactor evidence="1">
        <name>pantetheine 4'-phosphate</name>
        <dbReference type="ChEBI" id="CHEBI:47942"/>
    </cofactor>
</comment>
<comment type="caution">
    <text evidence="5">The sequence shown here is derived from an EMBL/GenBank/DDBJ whole genome shotgun (WGS) entry which is preliminary data.</text>
</comment>
<dbReference type="InterPro" id="IPR006162">
    <property type="entry name" value="Ppantetheine_attach_site"/>
</dbReference>
<dbReference type="InterPro" id="IPR036736">
    <property type="entry name" value="ACP-like_sf"/>
</dbReference>
<evidence type="ECO:0000313" key="5">
    <source>
        <dbReference type="EMBL" id="CDH04811.1"/>
    </source>
</evidence>
<protein>
    <recommendedName>
        <fullName evidence="4">Carrier domain-containing protein</fullName>
    </recommendedName>
</protein>
<evidence type="ECO:0000256" key="3">
    <source>
        <dbReference type="ARBA" id="ARBA00022553"/>
    </source>
</evidence>
<gene>
    <name evidence="5" type="ORF">XBO1_1390016</name>
</gene>
<sequence length="170" mass="18999">MVAEKGETEASSLTGELRQALLRQALLRQLPDYMVPSAFVLLDKLPLTVHGKLDKQALPVPQETSFARESYVAPEGEVEEQMAALWSALLGIGQVGRHDDFFALGGHSLRAIRLINLVQQHFAVHIELSRLFRHSTLTDFSRQVLLAVLTNEFNSDELNELVSTRGENHE</sequence>
<name>A0A077P4Q9_XENBV</name>
<dbReference type="HOGENOM" id="CLU_000022_2_14_6"/>
<keyword evidence="2" id="KW-0596">Phosphopantetheine</keyword>
<dbReference type="InterPro" id="IPR009081">
    <property type="entry name" value="PP-bd_ACP"/>
</dbReference>
<dbReference type="Proteomes" id="UP000028483">
    <property type="component" value="Unassembled WGS sequence"/>
</dbReference>
<dbReference type="FunFam" id="1.10.1200.10:FF:000005">
    <property type="entry name" value="Nonribosomal peptide synthetase 1"/>
    <property type="match status" value="1"/>
</dbReference>
<dbReference type="PROSITE" id="PS50075">
    <property type="entry name" value="CARRIER"/>
    <property type="match status" value="1"/>
</dbReference>
<keyword evidence="3" id="KW-0597">Phosphoprotein</keyword>
<evidence type="ECO:0000259" key="4">
    <source>
        <dbReference type="PROSITE" id="PS50075"/>
    </source>
</evidence>
<dbReference type="Gene3D" id="3.30.300.30">
    <property type="match status" value="1"/>
</dbReference>
<dbReference type="PANTHER" id="PTHR45527:SF14">
    <property type="entry name" value="PLIPASTATIN SYNTHASE SUBUNIT B"/>
    <property type="match status" value="1"/>
</dbReference>
<dbReference type="PANTHER" id="PTHR45527">
    <property type="entry name" value="NONRIBOSOMAL PEPTIDE SYNTHETASE"/>
    <property type="match status" value="1"/>
</dbReference>
<dbReference type="Pfam" id="PF00550">
    <property type="entry name" value="PP-binding"/>
    <property type="match status" value="1"/>
</dbReference>